<dbReference type="Pfam" id="PF00057">
    <property type="entry name" value="Ldl_recept_a"/>
    <property type="match status" value="1"/>
</dbReference>
<dbReference type="InterPro" id="IPR038050">
    <property type="entry name" value="Neuro_actylchol_rec"/>
</dbReference>
<keyword evidence="4 6" id="KW-1015">Disulfide bond</keyword>
<reference evidence="8 9" key="2">
    <citation type="submission" date="2019-01" db="EMBL/GenBank/DDBJ databases">
        <title>The decoding of complex shrimp genome reveals the adaptation for benthos swimmer, frequently molting mechanism and breeding impact on genome.</title>
        <authorList>
            <person name="Sun Y."/>
            <person name="Gao Y."/>
            <person name="Yu Y."/>
        </authorList>
    </citation>
    <scope>NUCLEOTIDE SEQUENCE [LARGE SCALE GENOMIC DNA]</scope>
    <source>
        <tissue evidence="8">Muscle</tissue>
    </source>
</reference>
<dbReference type="InterPro" id="IPR036719">
    <property type="entry name" value="Neuro-gated_channel_TM_sf"/>
</dbReference>
<proteinExistence type="predicted"/>
<feature type="transmembrane region" description="Helical" evidence="7">
    <location>
        <begin position="321"/>
        <end position="344"/>
    </location>
</feature>
<dbReference type="AlphaFoldDB" id="A0A3R7MCZ3"/>
<dbReference type="PROSITE" id="PS50068">
    <property type="entry name" value="LDLRA_2"/>
    <property type="match status" value="1"/>
</dbReference>
<dbReference type="GO" id="GO:0016020">
    <property type="term" value="C:membrane"/>
    <property type="evidence" value="ECO:0007669"/>
    <property type="project" value="UniProtKB-SubCell"/>
</dbReference>
<feature type="transmembrane region" description="Helical" evidence="7">
    <location>
        <begin position="480"/>
        <end position="504"/>
    </location>
</feature>
<comment type="caution">
    <text evidence="8">The sequence shown here is derived from an EMBL/GenBank/DDBJ whole genome shotgun (WGS) entry which is preliminary data.</text>
</comment>
<feature type="disulfide bond" evidence="6">
    <location>
        <begin position="85"/>
        <end position="103"/>
    </location>
</feature>
<dbReference type="FunFam" id="4.10.400.10:FF:000034">
    <property type="entry name" value="Low-density lipoprotein receptor-related protein 2"/>
    <property type="match status" value="1"/>
</dbReference>
<keyword evidence="7" id="KW-0812">Transmembrane</keyword>
<evidence type="ECO:0000256" key="7">
    <source>
        <dbReference type="SAM" id="Phobius"/>
    </source>
</evidence>
<dbReference type="SUPFAM" id="SSF57424">
    <property type="entry name" value="LDL receptor-like module"/>
    <property type="match status" value="1"/>
</dbReference>
<feature type="transmembrane region" description="Helical" evidence="7">
    <location>
        <begin position="351"/>
        <end position="371"/>
    </location>
</feature>
<evidence type="ECO:0000256" key="1">
    <source>
        <dbReference type="ARBA" id="ARBA00004141"/>
    </source>
</evidence>
<gene>
    <name evidence="8" type="ORF">C7M84_008443</name>
</gene>
<dbReference type="InterPro" id="IPR036055">
    <property type="entry name" value="LDL_receptor-like_sf"/>
</dbReference>
<dbReference type="OrthoDB" id="6351594at2759"/>
<dbReference type="SUPFAM" id="SSF90112">
    <property type="entry name" value="Neurotransmitter-gated ion-channel transmembrane pore"/>
    <property type="match status" value="1"/>
</dbReference>
<comment type="subcellular location">
    <subcellularLocation>
        <location evidence="1">Membrane</location>
        <topology evidence="1">Multi-pass membrane protein</topology>
    </subcellularLocation>
</comment>
<dbReference type="Gene3D" id="2.70.170.10">
    <property type="entry name" value="Neurotransmitter-gated ion-channel ligand-binding domain"/>
    <property type="match status" value="1"/>
</dbReference>
<keyword evidence="5" id="KW-0325">Glycoprotein</keyword>
<evidence type="ECO:0000256" key="3">
    <source>
        <dbReference type="ARBA" id="ARBA00022737"/>
    </source>
</evidence>
<keyword evidence="8" id="KW-0675">Receptor</keyword>
<evidence type="ECO:0000256" key="6">
    <source>
        <dbReference type="PROSITE-ProRule" id="PRU00124"/>
    </source>
</evidence>
<evidence type="ECO:0000256" key="4">
    <source>
        <dbReference type="ARBA" id="ARBA00023157"/>
    </source>
</evidence>
<name>A0A3R7MCZ3_PENVA</name>
<dbReference type="Gene3D" id="4.10.400.10">
    <property type="entry name" value="Low-density Lipoprotein Receptor"/>
    <property type="match status" value="1"/>
</dbReference>
<dbReference type="Gene3D" id="1.20.58.390">
    <property type="entry name" value="Neurotransmitter-gated ion-channel transmembrane domain"/>
    <property type="match status" value="1"/>
</dbReference>
<dbReference type="InterPro" id="IPR002172">
    <property type="entry name" value="LDrepeatLR_classA_rpt"/>
</dbReference>
<organism evidence="8 9">
    <name type="scientific">Penaeus vannamei</name>
    <name type="common">Whiteleg shrimp</name>
    <name type="synonym">Litopenaeus vannamei</name>
    <dbReference type="NCBI Taxonomy" id="6689"/>
    <lineage>
        <taxon>Eukaryota</taxon>
        <taxon>Metazoa</taxon>
        <taxon>Ecdysozoa</taxon>
        <taxon>Arthropoda</taxon>
        <taxon>Crustacea</taxon>
        <taxon>Multicrustacea</taxon>
        <taxon>Malacostraca</taxon>
        <taxon>Eumalacostraca</taxon>
        <taxon>Eucarida</taxon>
        <taxon>Decapoda</taxon>
        <taxon>Dendrobranchiata</taxon>
        <taxon>Penaeoidea</taxon>
        <taxon>Penaeidae</taxon>
        <taxon>Penaeus</taxon>
    </lineage>
</organism>
<evidence type="ECO:0000313" key="8">
    <source>
        <dbReference type="EMBL" id="ROT73127.1"/>
    </source>
</evidence>
<dbReference type="InterPro" id="IPR006201">
    <property type="entry name" value="Neur_channel"/>
</dbReference>
<sequence length="523" mass="59522">MNDEIRAEYFYLVPHRRKPRYLSLFGKVIQEKEERNLTLTNEEKEVVGSAVFKGPLPVGRFEWSFSRLGGRNMTLTACSKDQFTCSNGLCIPLENRCNGLEDCSDSSDEICSLLLPLPDTYQQQRPHRFFTDLNLTVDLMEILEVDVYGSIFRAKMKVLQSRHWRDSRVLLFQMSRIGSDNALDQDVLWTPTPILLNAVFSDEKSHLTGEGKLSSLRAYRDGPGVAVTRNAFEGYEYSSSSAYLELVEVFEATFKCRFQLDLFPSTSTCAMLNFSLNVSGTPQTPELPLFTPSRVCYSPEFSENGNVTVVSFKFQRRYGSYIFTTFGPCLMLTLIGYLTLFFGVDNFSDRIMVTLSSLIVVASLFAQIATTTPASASPKVIDIIFLAIIIRLFFVVLHHSIYYLLRVYVKKCEEKRSRDAVQPLAVRKWAGASAELPAVYTPPDVKLRKMPWEKSDEEGDKEPKNQWKNSKCVSECDKTFNVLGIAVGLLWDVLWVSLVFLYILQTRSEIFQDFEECLTEADP</sequence>
<keyword evidence="7" id="KW-0472">Membrane</keyword>
<evidence type="ECO:0000256" key="5">
    <source>
        <dbReference type="ARBA" id="ARBA00023180"/>
    </source>
</evidence>
<dbReference type="GO" id="GO:0004888">
    <property type="term" value="F:transmembrane signaling receptor activity"/>
    <property type="evidence" value="ECO:0007669"/>
    <property type="project" value="InterPro"/>
</dbReference>
<dbReference type="InterPro" id="IPR036734">
    <property type="entry name" value="Neur_chan_lig-bd_sf"/>
</dbReference>
<feature type="transmembrane region" description="Helical" evidence="7">
    <location>
        <begin position="383"/>
        <end position="405"/>
    </location>
</feature>
<protein>
    <submittedName>
        <fullName evidence="8">Glycine receptor subunit alpha-1</fullName>
    </submittedName>
</protein>
<dbReference type="SMART" id="SM00192">
    <property type="entry name" value="LDLa"/>
    <property type="match status" value="1"/>
</dbReference>
<dbReference type="EMBL" id="QCYY01002062">
    <property type="protein sequence ID" value="ROT73127.1"/>
    <property type="molecule type" value="Genomic_DNA"/>
</dbReference>
<reference evidence="8 9" key="1">
    <citation type="submission" date="2018-04" db="EMBL/GenBank/DDBJ databases">
        <authorList>
            <person name="Zhang X."/>
            <person name="Yuan J."/>
            <person name="Li F."/>
            <person name="Xiang J."/>
        </authorList>
    </citation>
    <scope>NUCLEOTIDE SEQUENCE [LARGE SCALE GENOMIC DNA]</scope>
    <source>
        <tissue evidence="8">Muscle</tissue>
    </source>
</reference>
<evidence type="ECO:0000256" key="2">
    <source>
        <dbReference type="ARBA" id="ARBA00022729"/>
    </source>
</evidence>
<dbReference type="PANTHER" id="PTHR18945">
    <property type="entry name" value="NEUROTRANSMITTER GATED ION CHANNEL"/>
    <property type="match status" value="1"/>
</dbReference>
<comment type="caution">
    <text evidence="6">Lacks conserved residue(s) required for the propagation of feature annotation.</text>
</comment>
<keyword evidence="2" id="KW-0732">Signal</keyword>
<dbReference type="Proteomes" id="UP000283509">
    <property type="component" value="Unassembled WGS sequence"/>
</dbReference>
<accession>A0A3R7MCZ3</accession>
<keyword evidence="3" id="KW-0677">Repeat</keyword>
<feature type="disulfide bond" evidence="6">
    <location>
        <begin position="78"/>
        <end position="90"/>
    </location>
</feature>
<evidence type="ECO:0000313" key="9">
    <source>
        <dbReference type="Proteomes" id="UP000283509"/>
    </source>
</evidence>
<dbReference type="CDD" id="cd00112">
    <property type="entry name" value="LDLa"/>
    <property type="match status" value="1"/>
</dbReference>
<keyword evidence="9" id="KW-1185">Reference proteome</keyword>
<dbReference type="GO" id="GO:0005230">
    <property type="term" value="F:extracellular ligand-gated monoatomic ion channel activity"/>
    <property type="evidence" value="ECO:0007669"/>
    <property type="project" value="InterPro"/>
</dbReference>
<keyword evidence="7" id="KW-1133">Transmembrane helix</keyword>